<evidence type="ECO:0000313" key="3">
    <source>
        <dbReference type="Proteomes" id="UP001153069"/>
    </source>
</evidence>
<gene>
    <name evidence="2" type="ORF">SEMRO_95_G049340.1</name>
</gene>
<protein>
    <recommendedName>
        <fullName evidence="4">Phytanoyl-CoA dioxygenase</fullName>
    </recommendedName>
</protein>
<keyword evidence="3" id="KW-1185">Reference proteome</keyword>
<dbReference type="AlphaFoldDB" id="A0A9N8DFL3"/>
<dbReference type="Proteomes" id="UP001153069">
    <property type="component" value="Unassembled WGS sequence"/>
</dbReference>
<evidence type="ECO:0008006" key="4">
    <source>
        <dbReference type="Google" id="ProtNLM"/>
    </source>
</evidence>
<proteinExistence type="predicted"/>
<sequence>MAKKSKSRSFSAAATNTRHDPSSKPSNNKAEYLLQGLPDAERRHLERCTLDACAINNNNANKSDRDSLVKQAVSILEQEHCLVLHNCLSCNEIQVLQETYGALREHGQTAIGEKDPTRRSGTRLYNCLCQLGPACDFYDWKPGAEQARACLNPKASSTCSDSSYYDYQYYQQQQQQPTKKKPLWKEITDHFHFTHIARVEVVTSHVGCRAQGWHIDGVHGLTVIMPLTDVGVRQGPTELDFSIDFVGLWEGDPKVRNAADAAKQMRAVMPAGSVLLFNANVSHRGSANIGRVDRPICVLDCSLESTCLAKGGPRDVWSV</sequence>
<evidence type="ECO:0000313" key="2">
    <source>
        <dbReference type="EMBL" id="CAB9500925.1"/>
    </source>
</evidence>
<reference evidence="2" key="1">
    <citation type="submission" date="2020-06" db="EMBL/GenBank/DDBJ databases">
        <authorList>
            <consortium name="Plant Systems Biology data submission"/>
        </authorList>
    </citation>
    <scope>NUCLEOTIDE SEQUENCE</scope>
    <source>
        <strain evidence="2">D6</strain>
    </source>
</reference>
<accession>A0A9N8DFL3</accession>
<name>A0A9N8DFL3_9STRA</name>
<evidence type="ECO:0000256" key="1">
    <source>
        <dbReference type="SAM" id="MobiDB-lite"/>
    </source>
</evidence>
<organism evidence="2 3">
    <name type="scientific">Seminavis robusta</name>
    <dbReference type="NCBI Taxonomy" id="568900"/>
    <lineage>
        <taxon>Eukaryota</taxon>
        <taxon>Sar</taxon>
        <taxon>Stramenopiles</taxon>
        <taxon>Ochrophyta</taxon>
        <taxon>Bacillariophyta</taxon>
        <taxon>Bacillariophyceae</taxon>
        <taxon>Bacillariophycidae</taxon>
        <taxon>Naviculales</taxon>
        <taxon>Naviculaceae</taxon>
        <taxon>Seminavis</taxon>
    </lineage>
</organism>
<dbReference type="SUPFAM" id="SSF51197">
    <property type="entry name" value="Clavaminate synthase-like"/>
    <property type="match status" value="1"/>
</dbReference>
<comment type="caution">
    <text evidence="2">The sequence shown here is derived from an EMBL/GenBank/DDBJ whole genome shotgun (WGS) entry which is preliminary data.</text>
</comment>
<feature type="region of interest" description="Disordered" evidence="1">
    <location>
        <begin position="1"/>
        <end position="29"/>
    </location>
</feature>
<dbReference type="EMBL" id="CAICTM010000094">
    <property type="protein sequence ID" value="CAB9500925.1"/>
    <property type="molecule type" value="Genomic_DNA"/>
</dbReference>
<dbReference type="Gene3D" id="2.60.120.620">
    <property type="entry name" value="q2cbj1_9rhob like domain"/>
    <property type="match status" value="1"/>
</dbReference>
<dbReference type="OrthoDB" id="192336at2759"/>